<accession>A0AAE0Z0Y2</accession>
<reference evidence="1" key="1">
    <citation type="journal article" date="2023" name="G3 (Bethesda)">
        <title>A reference genome for the long-term kleptoplast-retaining sea slug Elysia crispata morphotype clarki.</title>
        <authorList>
            <person name="Eastman K.E."/>
            <person name="Pendleton A.L."/>
            <person name="Shaikh M.A."/>
            <person name="Suttiyut T."/>
            <person name="Ogas R."/>
            <person name="Tomko P."/>
            <person name="Gavelis G."/>
            <person name="Widhalm J.R."/>
            <person name="Wisecaver J.H."/>
        </authorList>
    </citation>
    <scope>NUCLEOTIDE SEQUENCE</scope>
    <source>
        <strain evidence="1">ECLA1</strain>
    </source>
</reference>
<keyword evidence="2" id="KW-1185">Reference proteome</keyword>
<dbReference type="AlphaFoldDB" id="A0AAE0Z0Y2"/>
<dbReference type="Proteomes" id="UP001283361">
    <property type="component" value="Unassembled WGS sequence"/>
</dbReference>
<organism evidence="1 2">
    <name type="scientific">Elysia crispata</name>
    <name type="common">lettuce slug</name>
    <dbReference type="NCBI Taxonomy" id="231223"/>
    <lineage>
        <taxon>Eukaryota</taxon>
        <taxon>Metazoa</taxon>
        <taxon>Spiralia</taxon>
        <taxon>Lophotrochozoa</taxon>
        <taxon>Mollusca</taxon>
        <taxon>Gastropoda</taxon>
        <taxon>Heterobranchia</taxon>
        <taxon>Euthyneura</taxon>
        <taxon>Panpulmonata</taxon>
        <taxon>Sacoglossa</taxon>
        <taxon>Placobranchoidea</taxon>
        <taxon>Plakobranchidae</taxon>
        <taxon>Elysia</taxon>
    </lineage>
</organism>
<evidence type="ECO:0000313" key="1">
    <source>
        <dbReference type="EMBL" id="KAK3760670.1"/>
    </source>
</evidence>
<name>A0AAE0Z0Y2_9GAST</name>
<gene>
    <name evidence="1" type="ORF">RRG08_010643</name>
</gene>
<sequence length="70" mass="7878">MSNKARLEFRDHPNWVQSPQGGVQVAYVSTSITQFKDVTPPRQLTRRSMSMPTQCPCHSASDKPVIYATL</sequence>
<proteinExistence type="predicted"/>
<comment type="caution">
    <text evidence="1">The sequence shown here is derived from an EMBL/GenBank/DDBJ whole genome shotgun (WGS) entry which is preliminary data.</text>
</comment>
<evidence type="ECO:0000313" key="2">
    <source>
        <dbReference type="Proteomes" id="UP001283361"/>
    </source>
</evidence>
<protein>
    <submittedName>
        <fullName evidence="1">Uncharacterized protein</fullName>
    </submittedName>
</protein>
<dbReference type="EMBL" id="JAWDGP010004964">
    <property type="protein sequence ID" value="KAK3760670.1"/>
    <property type="molecule type" value="Genomic_DNA"/>
</dbReference>